<dbReference type="Gene3D" id="3.10.50.30">
    <property type="entry name" value="Transcription elongation factor, GreA/GreB, C-terminal domain"/>
    <property type="match status" value="1"/>
</dbReference>
<sequence length="158" mass="17478">MNKGHVIEHIKFALEAKLAQAKQAADSAHQDATHEQSAAETQYDSLSIESGYLAHGQSERVNDIHKSIALFTHSFNQDTEIRAKEGSLVQLIDMNNVMHWFYLGPSEGGLKVTVQQQDILVITHASPIGQALFTKQLGDEVVLTVGECTKYFEVDTIL</sequence>
<gene>
    <name evidence="1" type="ORF">PAUR_a2142</name>
</gene>
<accession>A0ABR9EC02</accession>
<dbReference type="RefSeq" id="WP_192507789.1">
    <property type="nucleotide sequence ID" value="NZ_AQGV01000012.1"/>
</dbReference>
<dbReference type="InterPro" id="IPR036953">
    <property type="entry name" value="GreA/GreB_C_sf"/>
</dbReference>
<comment type="caution">
    <text evidence="1">The sequence shown here is derived from an EMBL/GenBank/DDBJ whole genome shotgun (WGS) entry which is preliminary data.</text>
</comment>
<organism evidence="1 2">
    <name type="scientific">Pseudoalteromonas aurantia 208</name>
    <dbReference type="NCBI Taxonomy" id="1314867"/>
    <lineage>
        <taxon>Bacteria</taxon>
        <taxon>Pseudomonadati</taxon>
        <taxon>Pseudomonadota</taxon>
        <taxon>Gammaproteobacteria</taxon>
        <taxon>Alteromonadales</taxon>
        <taxon>Pseudoalteromonadaceae</taxon>
        <taxon>Pseudoalteromonas</taxon>
    </lineage>
</organism>
<evidence type="ECO:0008006" key="3">
    <source>
        <dbReference type="Google" id="ProtNLM"/>
    </source>
</evidence>
<proteinExistence type="predicted"/>
<dbReference type="EMBL" id="AQGV01000012">
    <property type="protein sequence ID" value="MBE0368521.1"/>
    <property type="molecule type" value="Genomic_DNA"/>
</dbReference>
<evidence type="ECO:0000313" key="1">
    <source>
        <dbReference type="EMBL" id="MBE0368521.1"/>
    </source>
</evidence>
<dbReference type="Proteomes" id="UP000615755">
    <property type="component" value="Unassembled WGS sequence"/>
</dbReference>
<name>A0ABR9EC02_9GAMM</name>
<reference evidence="1 2" key="1">
    <citation type="submission" date="2015-03" db="EMBL/GenBank/DDBJ databases">
        <title>Genome sequence of Pseudoalteromonas aurantia.</title>
        <authorList>
            <person name="Xie B.-B."/>
            <person name="Rong J.-C."/>
            <person name="Qin Q.-L."/>
            <person name="Zhang Y.-Z."/>
        </authorList>
    </citation>
    <scope>NUCLEOTIDE SEQUENCE [LARGE SCALE GENOMIC DNA]</scope>
    <source>
        <strain evidence="1 2">208</strain>
    </source>
</reference>
<protein>
    <recommendedName>
        <fullName evidence="3">Transcription elongation factor GreAB</fullName>
    </recommendedName>
</protein>
<keyword evidence="2" id="KW-1185">Reference proteome</keyword>
<dbReference type="SUPFAM" id="SSF54534">
    <property type="entry name" value="FKBP-like"/>
    <property type="match status" value="1"/>
</dbReference>
<evidence type="ECO:0000313" key="2">
    <source>
        <dbReference type="Proteomes" id="UP000615755"/>
    </source>
</evidence>